<dbReference type="CDD" id="cd12240">
    <property type="entry name" value="RRM_NCBP2"/>
    <property type="match status" value="1"/>
</dbReference>
<dbReference type="PROSITE" id="PS50102">
    <property type="entry name" value="RRM"/>
    <property type="match status" value="1"/>
</dbReference>
<dbReference type="Pfam" id="PF00076">
    <property type="entry name" value="RRM_1"/>
    <property type="match status" value="1"/>
</dbReference>
<dbReference type="InterPro" id="IPR012677">
    <property type="entry name" value="Nucleotide-bd_a/b_plait_sf"/>
</dbReference>
<keyword evidence="4 7" id="KW-0694">RNA-binding</keyword>
<sequence>MHVELKLDQGIEMKLWCYSQSLPTILLPIAPRALHTSATLDKGCTATATMEKSRSSLCNILIVKCLNLISEEECKRIMASLFKDPNKLSAYRDRRFHGTQEEYDLTLQTSTTLYLGNLSFYTTEEQIYELFSGAGEIKKIIMGLDKNTKTPCGFCFVLYYSREDAEDAVKYISGTILDDRPIRVDFDWGFEEGRQWGRGRSGGQVRDEYRSTDADYHWIQRELEERQAVPAVEVETIPAWEVEAMEAEGGLRSPWIRRGGYGKLIQKELEEQRHLVEYGGGSLDSFQQNMPSHCNARFQQEFDASSTPTIPSRVFSSCGHALIAKSTRDDIRLISQARRCDHKQKFHATISENNDRFIQAGRSSKKPISF</sequence>
<protein>
    <submittedName>
        <fullName evidence="9">Nuclear cap-binding protein subunit 2</fullName>
    </submittedName>
</protein>
<dbReference type="Gene3D" id="3.30.70.330">
    <property type="match status" value="1"/>
</dbReference>
<dbReference type="EMBL" id="JBBWWR010000018">
    <property type="protein sequence ID" value="KAK8943876.1"/>
    <property type="molecule type" value="Genomic_DNA"/>
</dbReference>
<evidence type="ECO:0000256" key="5">
    <source>
        <dbReference type="ARBA" id="ARBA00023187"/>
    </source>
</evidence>
<comment type="caution">
    <text evidence="9">The sequence shown here is derived from an EMBL/GenBank/DDBJ whole genome shotgun (WGS) entry which is preliminary data.</text>
</comment>
<evidence type="ECO:0000256" key="7">
    <source>
        <dbReference type="PROSITE-ProRule" id="PRU00176"/>
    </source>
</evidence>
<dbReference type="InterPro" id="IPR027157">
    <property type="entry name" value="NCBP2"/>
</dbReference>
<name>A0ABR2LMB8_9ASPA</name>
<proteinExistence type="inferred from homology"/>
<evidence type="ECO:0000256" key="4">
    <source>
        <dbReference type="ARBA" id="ARBA00022884"/>
    </source>
</evidence>
<comment type="similarity">
    <text evidence="2">Belongs to the RRM NCBP2 family.</text>
</comment>
<keyword evidence="6" id="KW-0539">Nucleus</keyword>
<keyword evidence="10" id="KW-1185">Reference proteome</keyword>
<dbReference type="SMART" id="SM00360">
    <property type="entry name" value="RRM"/>
    <property type="match status" value="1"/>
</dbReference>
<evidence type="ECO:0000256" key="2">
    <source>
        <dbReference type="ARBA" id="ARBA00010725"/>
    </source>
</evidence>
<evidence type="ECO:0000313" key="9">
    <source>
        <dbReference type="EMBL" id="KAK8943876.1"/>
    </source>
</evidence>
<dbReference type="InterPro" id="IPR000504">
    <property type="entry name" value="RRM_dom"/>
</dbReference>
<dbReference type="InterPro" id="IPR034148">
    <property type="entry name" value="NCBP2_RRM"/>
</dbReference>
<feature type="domain" description="RRM" evidence="8">
    <location>
        <begin position="111"/>
        <end position="189"/>
    </location>
</feature>
<dbReference type="Proteomes" id="UP001412067">
    <property type="component" value="Unassembled WGS sequence"/>
</dbReference>
<accession>A0ABR2LMB8</accession>
<dbReference type="InterPro" id="IPR035979">
    <property type="entry name" value="RBD_domain_sf"/>
</dbReference>
<evidence type="ECO:0000256" key="3">
    <source>
        <dbReference type="ARBA" id="ARBA00022664"/>
    </source>
</evidence>
<evidence type="ECO:0000256" key="6">
    <source>
        <dbReference type="ARBA" id="ARBA00023242"/>
    </source>
</evidence>
<gene>
    <name evidence="9" type="primary">CBP20</name>
    <name evidence="9" type="ORF">KSP40_PGU017900</name>
</gene>
<organism evidence="9 10">
    <name type="scientific">Platanthera guangdongensis</name>
    <dbReference type="NCBI Taxonomy" id="2320717"/>
    <lineage>
        <taxon>Eukaryota</taxon>
        <taxon>Viridiplantae</taxon>
        <taxon>Streptophyta</taxon>
        <taxon>Embryophyta</taxon>
        <taxon>Tracheophyta</taxon>
        <taxon>Spermatophyta</taxon>
        <taxon>Magnoliopsida</taxon>
        <taxon>Liliopsida</taxon>
        <taxon>Asparagales</taxon>
        <taxon>Orchidaceae</taxon>
        <taxon>Orchidoideae</taxon>
        <taxon>Orchideae</taxon>
        <taxon>Orchidinae</taxon>
        <taxon>Platanthera</taxon>
    </lineage>
</organism>
<reference evidence="9 10" key="1">
    <citation type="journal article" date="2022" name="Nat. Plants">
        <title>Genomes of leafy and leafless Platanthera orchids illuminate the evolution of mycoheterotrophy.</title>
        <authorList>
            <person name="Li M.H."/>
            <person name="Liu K.W."/>
            <person name="Li Z."/>
            <person name="Lu H.C."/>
            <person name="Ye Q.L."/>
            <person name="Zhang D."/>
            <person name="Wang J.Y."/>
            <person name="Li Y.F."/>
            <person name="Zhong Z.M."/>
            <person name="Liu X."/>
            <person name="Yu X."/>
            <person name="Liu D.K."/>
            <person name="Tu X.D."/>
            <person name="Liu B."/>
            <person name="Hao Y."/>
            <person name="Liao X.Y."/>
            <person name="Jiang Y.T."/>
            <person name="Sun W.H."/>
            <person name="Chen J."/>
            <person name="Chen Y.Q."/>
            <person name="Ai Y."/>
            <person name="Zhai J.W."/>
            <person name="Wu S.S."/>
            <person name="Zhou Z."/>
            <person name="Hsiao Y.Y."/>
            <person name="Wu W.L."/>
            <person name="Chen Y.Y."/>
            <person name="Lin Y.F."/>
            <person name="Hsu J.L."/>
            <person name="Li C.Y."/>
            <person name="Wang Z.W."/>
            <person name="Zhao X."/>
            <person name="Zhong W.Y."/>
            <person name="Ma X.K."/>
            <person name="Ma L."/>
            <person name="Huang J."/>
            <person name="Chen G.Z."/>
            <person name="Huang M.Z."/>
            <person name="Huang L."/>
            <person name="Peng D.H."/>
            <person name="Luo Y.B."/>
            <person name="Zou S.Q."/>
            <person name="Chen S.P."/>
            <person name="Lan S."/>
            <person name="Tsai W.C."/>
            <person name="Van de Peer Y."/>
            <person name="Liu Z.J."/>
        </authorList>
    </citation>
    <scope>NUCLEOTIDE SEQUENCE [LARGE SCALE GENOMIC DNA]</scope>
    <source>
        <strain evidence="9">Lor288</strain>
    </source>
</reference>
<evidence type="ECO:0000256" key="1">
    <source>
        <dbReference type="ARBA" id="ARBA00004123"/>
    </source>
</evidence>
<comment type="subcellular location">
    <subcellularLocation>
        <location evidence="1">Nucleus</location>
    </subcellularLocation>
</comment>
<keyword evidence="3" id="KW-0507">mRNA processing</keyword>
<evidence type="ECO:0000313" key="10">
    <source>
        <dbReference type="Proteomes" id="UP001412067"/>
    </source>
</evidence>
<dbReference type="PANTHER" id="PTHR18847:SF0">
    <property type="entry name" value="NUCLEAR CAP-BINDING PROTEIN SUBUNIT 2"/>
    <property type="match status" value="1"/>
</dbReference>
<keyword evidence="5" id="KW-0508">mRNA splicing</keyword>
<dbReference type="PANTHER" id="PTHR18847">
    <property type="entry name" value="20 KD NUCLEAR CAP BINDING PROTEIN"/>
    <property type="match status" value="1"/>
</dbReference>
<evidence type="ECO:0000259" key="8">
    <source>
        <dbReference type="PROSITE" id="PS50102"/>
    </source>
</evidence>
<dbReference type="SUPFAM" id="SSF54928">
    <property type="entry name" value="RNA-binding domain, RBD"/>
    <property type="match status" value="1"/>
</dbReference>